<keyword evidence="2" id="KW-0547">Nucleotide-binding</keyword>
<keyword evidence="1" id="KW-0813">Transport</keyword>
<dbReference type="CDD" id="cd03230">
    <property type="entry name" value="ABC_DR_subfamily_A"/>
    <property type="match status" value="1"/>
</dbReference>
<protein>
    <submittedName>
        <fullName evidence="5">Multidrug ABC transporter ATP-binding protein</fullName>
    </submittedName>
</protein>
<dbReference type="Pfam" id="PF00005">
    <property type="entry name" value="ABC_tran"/>
    <property type="match status" value="1"/>
</dbReference>
<reference evidence="5 6" key="1">
    <citation type="submission" date="2016-02" db="EMBL/GenBank/DDBJ databases">
        <title>Paenibacillus sp. LPB0068, isolated from Crassostrea gigas.</title>
        <authorList>
            <person name="Shin S.-K."/>
            <person name="Yi H."/>
        </authorList>
    </citation>
    <scope>NUCLEOTIDE SEQUENCE [LARGE SCALE GENOMIC DNA]</scope>
    <source>
        <strain evidence="5 6">LPB0068</strain>
    </source>
</reference>
<organism evidence="5 6">
    <name type="scientific">Paenibacillus crassostreae</name>
    <dbReference type="NCBI Taxonomy" id="1763538"/>
    <lineage>
        <taxon>Bacteria</taxon>
        <taxon>Bacillati</taxon>
        <taxon>Bacillota</taxon>
        <taxon>Bacilli</taxon>
        <taxon>Bacillales</taxon>
        <taxon>Paenibacillaceae</taxon>
        <taxon>Paenibacillus</taxon>
    </lineage>
</organism>
<dbReference type="KEGG" id="pcx:LPB68_09410"/>
<dbReference type="PANTHER" id="PTHR42939">
    <property type="entry name" value="ABC TRANSPORTER ATP-BINDING PROTEIN ALBC-RELATED"/>
    <property type="match status" value="1"/>
</dbReference>
<dbReference type="GO" id="GO:0016887">
    <property type="term" value="F:ATP hydrolysis activity"/>
    <property type="evidence" value="ECO:0007669"/>
    <property type="project" value="InterPro"/>
</dbReference>
<dbReference type="InterPro" id="IPR003593">
    <property type="entry name" value="AAA+_ATPase"/>
</dbReference>
<dbReference type="OrthoDB" id="2960217at2"/>
<dbReference type="GO" id="GO:0005524">
    <property type="term" value="F:ATP binding"/>
    <property type="evidence" value="ECO:0007669"/>
    <property type="project" value="UniProtKB-KW"/>
</dbReference>
<comment type="caution">
    <text evidence="5">The sequence shown here is derived from an EMBL/GenBank/DDBJ whole genome shotgun (WGS) entry which is preliminary data.</text>
</comment>
<evidence type="ECO:0000259" key="4">
    <source>
        <dbReference type="PROSITE" id="PS50893"/>
    </source>
</evidence>
<evidence type="ECO:0000313" key="6">
    <source>
        <dbReference type="Proteomes" id="UP000077134"/>
    </source>
</evidence>
<evidence type="ECO:0000256" key="2">
    <source>
        <dbReference type="ARBA" id="ARBA00022741"/>
    </source>
</evidence>
<dbReference type="InterPro" id="IPR003439">
    <property type="entry name" value="ABC_transporter-like_ATP-bd"/>
</dbReference>
<keyword evidence="6" id="KW-1185">Reference proteome</keyword>
<dbReference type="SMART" id="SM00382">
    <property type="entry name" value="AAA"/>
    <property type="match status" value="1"/>
</dbReference>
<sequence>MEQMVVNMVNVKKKRRNKMIGPLNLSIPEGYVVVIVGENGSGKSTMMNMLMQTVIPEEGDITWFGQSYPEGIPIEIKQQIGYVSEKSNMEEDHLTAEAAAKFRSYWYPNWDDNLCRRLMASFNIPRGTKLSKMSKGERRKFEITMALATRPRLLLLDEPSSGLDPFAWKRMMDELQDYMKQGDSTILLSTHIADEIRKLADYIILVHHGRILGMVEKDSLMDNWKEVWVRSGSSIVDKLPGIMKVQQDSAGVLRMITTECKQLENLFHASGIQLVKTRGLELDEILNLWIQRDEAAVAQSERGE</sequence>
<dbReference type="Proteomes" id="UP000077134">
    <property type="component" value="Unassembled WGS sequence"/>
</dbReference>
<dbReference type="SUPFAM" id="SSF52540">
    <property type="entry name" value="P-loop containing nucleoside triphosphate hydrolases"/>
    <property type="match status" value="1"/>
</dbReference>
<keyword evidence="3 5" id="KW-0067">ATP-binding</keyword>
<dbReference type="PANTHER" id="PTHR42939:SF3">
    <property type="entry name" value="ABC TRANSPORTER ATP-BINDING COMPONENT"/>
    <property type="match status" value="1"/>
</dbReference>
<dbReference type="EMBL" id="LSFN01000045">
    <property type="protein sequence ID" value="OAB70891.1"/>
    <property type="molecule type" value="Genomic_DNA"/>
</dbReference>
<name>A0A167ADS5_9BACL</name>
<feature type="domain" description="ABC transporter" evidence="4">
    <location>
        <begin position="3"/>
        <end position="233"/>
    </location>
</feature>
<dbReference type="AlphaFoldDB" id="A0A167ADS5"/>
<evidence type="ECO:0000256" key="3">
    <source>
        <dbReference type="ARBA" id="ARBA00022840"/>
    </source>
</evidence>
<proteinExistence type="predicted"/>
<accession>A0A167ADS5</accession>
<dbReference type="RefSeq" id="WP_068661503.1">
    <property type="nucleotide sequence ID" value="NZ_CP017770.1"/>
</dbReference>
<dbReference type="PROSITE" id="PS50893">
    <property type="entry name" value="ABC_TRANSPORTER_2"/>
    <property type="match status" value="1"/>
</dbReference>
<dbReference type="Gene3D" id="3.40.50.300">
    <property type="entry name" value="P-loop containing nucleotide triphosphate hydrolases"/>
    <property type="match status" value="1"/>
</dbReference>
<evidence type="ECO:0000256" key="1">
    <source>
        <dbReference type="ARBA" id="ARBA00022448"/>
    </source>
</evidence>
<gene>
    <name evidence="5" type="ORF">PNBC_21560</name>
</gene>
<dbReference type="InterPro" id="IPR051782">
    <property type="entry name" value="ABC_Transporter_VariousFunc"/>
</dbReference>
<dbReference type="STRING" id="1763538.LPB68_09410"/>
<dbReference type="InterPro" id="IPR027417">
    <property type="entry name" value="P-loop_NTPase"/>
</dbReference>
<evidence type="ECO:0000313" key="5">
    <source>
        <dbReference type="EMBL" id="OAB70891.1"/>
    </source>
</evidence>